<dbReference type="GO" id="GO:0003677">
    <property type="term" value="F:DNA binding"/>
    <property type="evidence" value="ECO:0007669"/>
    <property type="project" value="UniProtKB-KW"/>
</dbReference>
<dbReference type="PROSITE" id="PS50987">
    <property type="entry name" value="HTH_ARSR_2"/>
    <property type="match status" value="1"/>
</dbReference>
<accession>A0A379PKR0</accession>
<dbReference type="PROSITE" id="PS00846">
    <property type="entry name" value="HTH_ARSR_1"/>
    <property type="match status" value="1"/>
</dbReference>
<dbReference type="InterPro" id="IPR036390">
    <property type="entry name" value="WH_DNA-bd_sf"/>
</dbReference>
<dbReference type="InterPro" id="IPR036388">
    <property type="entry name" value="WH-like_DNA-bd_sf"/>
</dbReference>
<keyword evidence="3" id="KW-0804">Transcription</keyword>
<dbReference type="EMBL" id="UGQT01000009">
    <property type="protein sequence ID" value="SUE94953.1"/>
    <property type="molecule type" value="Genomic_DNA"/>
</dbReference>
<dbReference type="NCBIfam" id="NF033788">
    <property type="entry name" value="HTH_metalloreg"/>
    <property type="match status" value="1"/>
</dbReference>
<dbReference type="PRINTS" id="PR00778">
    <property type="entry name" value="HTHARSR"/>
</dbReference>
<sequence length="164" mass="17076">MNMAEPLDTCDLLCLDLLHAEEIRAAVPDGATVQVAAAAARGLGDGTRLSIAAALATGEELCVCDMAWVVGLSQGLVSHHLRQLKNASLVSSRRQGKLVMYRLTERGRQLTAAVLTGVAAVAEESPLSTSRRNVKSLGQHRNATGLGGIPAVGDRSPTAGQEPV</sequence>
<dbReference type="GO" id="GO:0003700">
    <property type="term" value="F:DNA-binding transcription factor activity"/>
    <property type="evidence" value="ECO:0007669"/>
    <property type="project" value="InterPro"/>
</dbReference>
<dbReference type="AlphaFoldDB" id="A0A379PKR0"/>
<dbReference type="InterPro" id="IPR001845">
    <property type="entry name" value="HTH_ArsR_DNA-bd_dom"/>
</dbReference>
<dbReference type="InterPro" id="IPR011991">
    <property type="entry name" value="ArsR-like_HTH"/>
</dbReference>
<dbReference type="Gene3D" id="1.10.10.10">
    <property type="entry name" value="Winged helix-like DNA-binding domain superfamily/Winged helix DNA-binding domain"/>
    <property type="match status" value="1"/>
</dbReference>
<dbReference type="CDD" id="cd00090">
    <property type="entry name" value="HTH_ARSR"/>
    <property type="match status" value="1"/>
</dbReference>
<evidence type="ECO:0000313" key="6">
    <source>
        <dbReference type="EMBL" id="SUE94953.1"/>
    </source>
</evidence>
<keyword evidence="1" id="KW-0805">Transcription regulation</keyword>
<dbReference type="Pfam" id="PF01022">
    <property type="entry name" value="HTH_5"/>
    <property type="match status" value="1"/>
</dbReference>
<feature type="domain" description="HTH arsR-type" evidence="5">
    <location>
        <begin position="28"/>
        <end position="122"/>
    </location>
</feature>
<evidence type="ECO:0000313" key="7">
    <source>
        <dbReference type="Proteomes" id="UP000254978"/>
    </source>
</evidence>
<dbReference type="PANTHER" id="PTHR43132">
    <property type="entry name" value="ARSENICAL RESISTANCE OPERON REPRESSOR ARSR-RELATED"/>
    <property type="match status" value="1"/>
</dbReference>
<dbReference type="InterPro" id="IPR018334">
    <property type="entry name" value="ArsR_HTH"/>
</dbReference>
<proteinExistence type="predicted"/>
<dbReference type="Proteomes" id="UP000254978">
    <property type="component" value="Unassembled WGS sequence"/>
</dbReference>
<feature type="region of interest" description="Disordered" evidence="4">
    <location>
        <begin position="129"/>
        <end position="164"/>
    </location>
</feature>
<protein>
    <submittedName>
        <fullName evidence="6">Fis family transcriptional regulator</fullName>
    </submittedName>
</protein>
<keyword evidence="2" id="KW-0238">DNA-binding</keyword>
<dbReference type="SUPFAM" id="SSF46785">
    <property type="entry name" value="Winged helix' DNA-binding domain"/>
    <property type="match status" value="1"/>
</dbReference>
<dbReference type="PANTHER" id="PTHR43132:SF6">
    <property type="entry name" value="HTH-TYPE TRANSCRIPTIONAL REPRESSOR CZRA"/>
    <property type="match status" value="1"/>
</dbReference>
<evidence type="ECO:0000256" key="3">
    <source>
        <dbReference type="ARBA" id="ARBA00023163"/>
    </source>
</evidence>
<reference evidence="6 7" key="1">
    <citation type="submission" date="2018-06" db="EMBL/GenBank/DDBJ databases">
        <authorList>
            <consortium name="Pathogen Informatics"/>
            <person name="Doyle S."/>
        </authorList>
    </citation>
    <scope>NUCLEOTIDE SEQUENCE [LARGE SCALE GENOMIC DNA]</scope>
    <source>
        <strain evidence="6 7">NCTC10821</strain>
    </source>
</reference>
<evidence type="ECO:0000256" key="4">
    <source>
        <dbReference type="SAM" id="MobiDB-lite"/>
    </source>
</evidence>
<evidence type="ECO:0000256" key="2">
    <source>
        <dbReference type="ARBA" id="ARBA00023125"/>
    </source>
</evidence>
<evidence type="ECO:0000256" key="1">
    <source>
        <dbReference type="ARBA" id="ARBA00023015"/>
    </source>
</evidence>
<evidence type="ECO:0000259" key="5">
    <source>
        <dbReference type="PROSITE" id="PS50987"/>
    </source>
</evidence>
<keyword evidence="7" id="KW-1185">Reference proteome</keyword>
<dbReference type="SMART" id="SM00418">
    <property type="entry name" value="HTH_ARSR"/>
    <property type="match status" value="1"/>
</dbReference>
<name>A0A379PKR0_9MYCO</name>
<organism evidence="6 7">
    <name type="scientific">Mycolicibacterium tokaiense</name>
    <dbReference type="NCBI Taxonomy" id="39695"/>
    <lineage>
        <taxon>Bacteria</taxon>
        <taxon>Bacillati</taxon>
        <taxon>Actinomycetota</taxon>
        <taxon>Actinomycetes</taxon>
        <taxon>Mycobacteriales</taxon>
        <taxon>Mycobacteriaceae</taxon>
        <taxon>Mycolicibacterium</taxon>
    </lineage>
</organism>
<gene>
    <name evidence="6" type="primary">cadC_2</name>
    <name evidence="6" type="ORF">NCTC10821_06252</name>
</gene>
<dbReference type="InterPro" id="IPR051011">
    <property type="entry name" value="Metal_resp_trans_reg"/>
</dbReference>